<evidence type="ECO:0000313" key="4">
    <source>
        <dbReference type="Proteomes" id="UP000183155"/>
    </source>
</evidence>
<keyword evidence="2" id="KW-0812">Transmembrane</keyword>
<gene>
    <name evidence="3" type="ORF">SAMN04490203_2478</name>
</gene>
<keyword evidence="2" id="KW-1133">Transmembrane helix</keyword>
<evidence type="ECO:0000256" key="2">
    <source>
        <dbReference type="SAM" id="Phobius"/>
    </source>
</evidence>
<dbReference type="Proteomes" id="UP000183155">
    <property type="component" value="Unassembled WGS sequence"/>
</dbReference>
<dbReference type="EMBL" id="FNRS01000001">
    <property type="protein sequence ID" value="SEC47195.1"/>
    <property type="molecule type" value="Genomic_DNA"/>
</dbReference>
<keyword evidence="4" id="KW-1185">Reference proteome</keyword>
<dbReference type="InterPro" id="IPR010718">
    <property type="entry name" value="DUF1294"/>
</dbReference>
<feature type="transmembrane region" description="Helical" evidence="2">
    <location>
        <begin position="33"/>
        <end position="52"/>
    </location>
</feature>
<dbReference type="Pfam" id="PF06961">
    <property type="entry name" value="DUF1294"/>
    <property type="match status" value="1"/>
</dbReference>
<accession>A0A1H4SSG0</accession>
<name>A0A1H4SSG0_PSETA</name>
<comment type="caution">
    <text evidence="3">The sequence shown here is derived from an EMBL/GenBank/DDBJ whole genome shotgun (WGS) entry which is preliminary data.</text>
</comment>
<evidence type="ECO:0000313" key="3">
    <source>
        <dbReference type="EMBL" id="SEC47195.1"/>
    </source>
</evidence>
<protein>
    <submittedName>
        <fullName evidence="3">Uncharacterized membrane protein YsdA, DUF1294 family</fullName>
    </submittedName>
</protein>
<feature type="region of interest" description="Disordered" evidence="1">
    <location>
        <begin position="1"/>
        <end position="25"/>
    </location>
</feature>
<proteinExistence type="predicted"/>
<feature type="transmembrane region" description="Helical" evidence="2">
    <location>
        <begin position="58"/>
        <end position="76"/>
    </location>
</feature>
<organism evidence="3 4">
    <name type="scientific">Pseudomonas taetrolens</name>
    <dbReference type="NCBI Taxonomy" id="47884"/>
    <lineage>
        <taxon>Bacteria</taxon>
        <taxon>Pseudomonadati</taxon>
        <taxon>Pseudomonadota</taxon>
        <taxon>Gammaproteobacteria</taxon>
        <taxon>Pseudomonadales</taxon>
        <taxon>Pseudomonadaceae</taxon>
        <taxon>Pseudomonas</taxon>
    </lineage>
</organism>
<evidence type="ECO:0000256" key="1">
    <source>
        <dbReference type="SAM" id="MobiDB-lite"/>
    </source>
</evidence>
<keyword evidence="2" id="KW-0472">Membrane</keyword>
<reference evidence="3 4" key="1">
    <citation type="submission" date="2016-10" db="EMBL/GenBank/DDBJ databases">
        <authorList>
            <person name="Varghese N."/>
            <person name="Submissions S."/>
        </authorList>
    </citation>
    <scope>NUCLEOTIDE SEQUENCE [LARGE SCALE GENOMIC DNA]</scope>
    <source>
        <strain evidence="3 4">BS3652</strain>
    </source>
</reference>
<sequence>MKKTVNENPGQRRERTGKPAQRSSQVRGLKFKLPLFALLCALPIGGALSLWLNGVTRVPLLAYGIASGVAFGLYWYDKHQASTGQWRTPEKVLHAVELLGGWPGALVAQQLLRHKTRKVSYQVMFWLIVTVHLVVWIDVLFLKTAFSGL</sequence>
<feature type="transmembrane region" description="Helical" evidence="2">
    <location>
        <begin position="123"/>
        <end position="142"/>
    </location>
</feature>